<evidence type="ECO:0000313" key="2">
    <source>
        <dbReference type="EMBL" id="KRX40561.1"/>
    </source>
</evidence>
<accession>A0A0V0TNU9</accession>
<keyword evidence="3" id="KW-1185">Reference proteome</keyword>
<dbReference type="EMBL" id="JYDJ01000196">
    <property type="protein sequence ID" value="KRX40561.1"/>
    <property type="molecule type" value="Genomic_DNA"/>
</dbReference>
<gene>
    <name evidence="2" type="ORF">T05_2478</name>
</gene>
<dbReference type="Proteomes" id="UP000055048">
    <property type="component" value="Unassembled WGS sequence"/>
</dbReference>
<protein>
    <submittedName>
        <fullName evidence="2">Uncharacterized protein</fullName>
    </submittedName>
</protein>
<dbReference type="AlphaFoldDB" id="A0A0V0TNU9"/>
<evidence type="ECO:0000313" key="3">
    <source>
        <dbReference type="Proteomes" id="UP000055048"/>
    </source>
</evidence>
<sequence length="65" mass="7587">MVCENIPPESTETSDLQCGTDYDSGDLYIELRIVYSYGSRDQRSRQELLNRINSTQSREAEHPYR</sequence>
<reference evidence="2 3" key="1">
    <citation type="submission" date="2015-01" db="EMBL/GenBank/DDBJ databases">
        <title>Evolution of Trichinella species and genotypes.</title>
        <authorList>
            <person name="Korhonen P.K."/>
            <person name="Edoardo P."/>
            <person name="Giuseppe L.R."/>
            <person name="Gasser R.B."/>
        </authorList>
    </citation>
    <scope>NUCLEOTIDE SEQUENCE [LARGE SCALE GENOMIC DNA]</scope>
    <source>
        <strain evidence="2">ISS417</strain>
    </source>
</reference>
<comment type="caution">
    <text evidence="2">The sequence shown here is derived from an EMBL/GenBank/DDBJ whole genome shotgun (WGS) entry which is preliminary data.</text>
</comment>
<organism evidence="2 3">
    <name type="scientific">Trichinella murrelli</name>
    <dbReference type="NCBI Taxonomy" id="144512"/>
    <lineage>
        <taxon>Eukaryota</taxon>
        <taxon>Metazoa</taxon>
        <taxon>Ecdysozoa</taxon>
        <taxon>Nematoda</taxon>
        <taxon>Enoplea</taxon>
        <taxon>Dorylaimia</taxon>
        <taxon>Trichinellida</taxon>
        <taxon>Trichinellidae</taxon>
        <taxon>Trichinella</taxon>
    </lineage>
</organism>
<proteinExistence type="predicted"/>
<feature type="region of interest" description="Disordered" evidence="1">
    <location>
        <begin position="41"/>
        <end position="65"/>
    </location>
</feature>
<evidence type="ECO:0000256" key="1">
    <source>
        <dbReference type="SAM" id="MobiDB-lite"/>
    </source>
</evidence>
<name>A0A0V0TNU9_9BILA</name>